<evidence type="ECO:0008006" key="3">
    <source>
        <dbReference type="Google" id="ProtNLM"/>
    </source>
</evidence>
<accession>A0ABY5K738</accession>
<proteinExistence type="predicted"/>
<dbReference type="RefSeq" id="WP_227564554.1">
    <property type="nucleotide sequence ID" value="NZ_CP101989.1"/>
</dbReference>
<organism evidence="1 2">
    <name type="scientific">Cellulomonas wangsupingiae</name>
    <dbReference type="NCBI Taxonomy" id="2968085"/>
    <lineage>
        <taxon>Bacteria</taxon>
        <taxon>Bacillati</taxon>
        <taxon>Actinomycetota</taxon>
        <taxon>Actinomycetes</taxon>
        <taxon>Micrococcales</taxon>
        <taxon>Cellulomonadaceae</taxon>
        <taxon>Cellulomonas</taxon>
    </lineage>
</organism>
<name>A0ABY5K738_9CELL</name>
<keyword evidence="2" id="KW-1185">Reference proteome</keyword>
<sequence>MSDDDGTIPVNGVDAASGGYVADPPSVSAIASLALDGPVPAPDAAQARARVRDRSEAVLGVREGVDPHDLAQAGWGVVLAPDLDPAVVEALRPLLELRREQATAVDERRYRELHVRPGESKGELLARHGVGPGPADPERVPYYLLLVGSPRSIPFRLQQQLAVTYAVGRLDLRTPADHGRYARAAVDAETSAPAGRPTAHLFATHHPDDPATELSTEALVGPLEQQLGSRLPAWEVTVHGGEAATAPTLRGLLGASTPPRLLVTATHGVGFPPGDPRRVGHQGALLCHGWPGPRAGAPVAREHYVTAEDLADDDDLSGTVAFHVACYGAGSPTTGRDASFSAALVQRMLSLPRGPALAVVGHVDRAWGWSFEWPAAGPQIEAVASSLLAVCAGRPVGHALDHLHHRYAELATELVDLLGSRREGRRVSDAAIAHAWTAMTDARDYALHGDPAVRLRAPAYQDGAGHAPP</sequence>
<evidence type="ECO:0000313" key="1">
    <source>
        <dbReference type="EMBL" id="UUI66271.1"/>
    </source>
</evidence>
<protein>
    <recommendedName>
        <fullName evidence="3">CHAT domain-containing protein</fullName>
    </recommendedName>
</protein>
<dbReference type="Proteomes" id="UP001317322">
    <property type="component" value="Chromosome"/>
</dbReference>
<dbReference type="EMBL" id="CP101989">
    <property type="protein sequence ID" value="UUI66271.1"/>
    <property type="molecule type" value="Genomic_DNA"/>
</dbReference>
<reference evidence="1 2" key="1">
    <citation type="submission" date="2022-07" db="EMBL/GenBank/DDBJ databases">
        <title>Novel species in genus cellulomonas.</title>
        <authorList>
            <person name="Ye L."/>
        </authorList>
    </citation>
    <scope>NUCLEOTIDE SEQUENCE [LARGE SCALE GENOMIC DNA]</scope>
    <source>
        <strain evidence="2">zg-Y908</strain>
    </source>
</reference>
<gene>
    <name evidence="1" type="ORF">NP075_06025</name>
</gene>
<evidence type="ECO:0000313" key="2">
    <source>
        <dbReference type="Proteomes" id="UP001317322"/>
    </source>
</evidence>